<keyword evidence="2" id="KW-1185">Reference proteome</keyword>
<sequence length="91" mass="10659">MKYSMGMEVNHLVVLENRPPLYGVGTYDTEFHGLLSWSMSVNAYSHHLRCALWFFEMFYEVWVVIWDAIHALHESTLIGLCEFSKVVMTNE</sequence>
<reference evidence="1" key="1">
    <citation type="submission" date="2023-08" db="EMBL/GenBank/DDBJ databases">
        <title>A de novo genome assembly of Solanum verrucosum Schlechtendal, a Mexican diploid species geographically isolated from the other diploid A-genome species in potato relatives.</title>
        <authorList>
            <person name="Hosaka K."/>
        </authorList>
    </citation>
    <scope>NUCLEOTIDE SEQUENCE</scope>
    <source>
        <tissue evidence="1">Young leaves</tissue>
    </source>
</reference>
<dbReference type="EMBL" id="CP133615">
    <property type="protein sequence ID" value="WMV24387.1"/>
    <property type="molecule type" value="Genomic_DNA"/>
</dbReference>
<dbReference type="Proteomes" id="UP001234989">
    <property type="component" value="Chromosome 4"/>
</dbReference>
<evidence type="ECO:0000313" key="2">
    <source>
        <dbReference type="Proteomes" id="UP001234989"/>
    </source>
</evidence>
<accession>A0AAF0QIJ7</accession>
<protein>
    <submittedName>
        <fullName evidence="1">Uncharacterized protein</fullName>
    </submittedName>
</protein>
<proteinExistence type="predicted"/>
<gene>
    <name evidence="1" type="ORF">MTR67_017772</name>
</gene>
<organism evidence="1 2">
    <name type="scientific">Solanum verrucosum</name>
    <dbReference type="NCBI Taxonomy" id="315347"/>
    <lineage>
        <taxon>Eukaryota</taxon>
        <taxon>Viridiplantae</taxon>
        <taxon>Streptophyta</taxon>
        <taxon>Embryophyta</taxon>
        <taxon>Tracheophyta</taxon>
        <taxon>Spermatophyta</taxon>
        <taxon>Magnoliopsida</taxon>
        <taxon>eudicotyledons</taxon>
        <taxon>Gunneridae</taxon>
        <taxon>Pentapetalae</taxon>
        <taxon>asterids</taxon>
        <taxon>lamiids</taxon>
        <taxon>Solanales</taxon>
        <taxon>Solanaceae</taxon>
        <taxon>Solanoideae</taxon>
        <taxon>Solaneae</taxon>
        <taxon>Solanum</taxon>
    </lineage>
</organism>
<evidence type="ECO:0000313" key="1">
    <source>
        <dbReference type="EMBL" id="WMV24387.1"/>
    </source>
</evidence>
<dbReference type="AlphaFoldDB" id="A0AAF0QIJ7"/>
<name>A0AAF0QIJ7_SOLVR</name>